<evidence type="ECO:0000256" key="1">
    <source>
        <dbReference type="SAM" id="MobiDB-lite"/>
    </source>
</evidence>
<feature type="compositionally biased region" description="Basic and acidic residues" evidence="1">
    <location>
        <begin position="75"/>
        <end position="88"/>
    </location>
</feature>
<gene>
    <name evidence="2" type="ORF">C8J55DRAFT_518337</name>
</gene>
<feature type="region of interest" description="Disordered" evidence="1">
    <location>
        <begin position="67"/>
        <end position="88"/>
    </location>
</feature>
<reference evidence="2" key="2">
    <citation type="journal article" date="2023" name="Proc. Natl. Acad. Sci. U.S.A.">
        <title>A global phylogenomic analysis of the shiitake genus Lentinula.</title>
        <authorList>
            <person name="Sierra-Patev S."/>
            <person name="Min B."/>
            <person name="Naranjo-Ortiz M."/>
            <person name="Looney B."/>
            <person name="Konkel Z."/>
            <person name="Slot J.C."/>
            <person name="Sakamoto Y."/>
            <person name="Steenwyk J.L."/>
            <person name="Rokas A."/>
            <person name="Carro J."/>
            <person name="Camarero S."/>
            <person name="Ferreira P."/>
            <person name="Molpeceres G."/>
            <person name="Ruiz-Duenas F.J."/>
            <person name="Serrano A."/>
            <person name="Henrissat B."/>
            <person name="Drula E."/>
            <person name="Hughes K.W."/>
            <person name="Mata J.L."/>
            <person name="Ishikawa N.K."/>
            <person name="Vargas-Isla R."/>
            <person name="Ushijima S."/>
            <person name="Smith C.A."/>
            <person name="Donoghue J."/>
            <person name="Ahrendt S."/>
            <person name="Andreopoulos W."/>
            <person name="He G."/>
            <person name="LaButti K."/>
            <person name="Lipzen A."/>
            <person name="Ng V."/>
            <person name="Riley R."/>
            <person name="Sandor L."/>
            <person name="Barry K."/>
            <person name="Martinez A.T."/>
            <person name="Xiao Y."/>
            <person name="Gibbons J.G."/>
            <person name="Terashima K."/>
            <person name="Grigoriev I.V."/>
            <person name="Hibbett D."/>
        </authorList>
    </citation>
    <scope>NUCLEOTIDE SEQUENCE</scope>
    <source>
        <strain evidence="2">Sp2 HRB7682 ss15</strain>
    </source>
</reference>
<dbReference type="AlphaFoldDB" id="A0A9W9A5Y6"/>
<reference evidence="2" key="1">
    <citation type="submission" date="2022-08" db="EMBL/GenBank/DDBJ databases">
        <authorList>
            <consortium name="DOE Joint Genome Institute"/>
            <person name="Min B."/>
            <person name="Riley R."/>
            <person name="Sierra-Patev S."/>
            <person name="Naranjo-Ortiz M."/>
            <person name="Looney B."/>
            <person name="Konkel Z."/>
            <person name="Slot J.C."/>
            <person name="Sakamoto Y."/>
            <person name="Steenwyk J.L."/>
            <person name="Rokas A."/>
            <person name="Carro J."/>
            <person name="Camarero S."/>
            <person name="Ferreira P."/>
            <person name="Molpeceres G."/>
            <person name="Ruiz-Duenas F.J."/>
            <person name="Serrano A."/>
            <person name="Henrissat B."/>
            <person name="Drula E."/>
            <person name="Hughes K.W."/>
            <person name="Mata J.L."/>
            <person name="Ishikawa N.K."/>
            <person name="Vargas-Isla R."/>
            <person name="Ushijima S."/>
            <person name="Smith C.A."/>
            <person name="Ahrendt S."/>
            <person name="Andreopoulos W."/>
            <person name="He G."/>
            <person name="Labutti K."/>
            <person name="Lipzen A."/>
            <person name="Ng V."/>
            <person name="Sandor L."/>
            <person name="Barry K."/>
            <person name="Martinez A.T."/>
            <person name="Xiao Y."/>
            <person name="Gibbons J.G."/>
            <person name="Terashima K."/>
            <person name="Hibbett D.S."/>
            <person name="Grigoriev I.V."/>
        </authorList>
    </citation>
    <scope>NUCLEOTIDE SEQUENCE</scope>
    <source>
        <strain evidence="2">Sp2 HRB7682 ss15</strain>
    </source>
</reference>
<dbReference type="EMBL" id="JANVFS010000023">
    <property type="protein sequence ID" value="KAJ4474682.1"/>
    <property type="molecule type" value="Genomic_DNA"/>
</dbReference>
<accession>A0A9W9A5Y6</accession>
<evidence type="ECO:0000313" key="2">
    <source>
        <dbReference type="EMBL" id="KAJ4474682.1"/>
    </source>
</evidence>
<dbReference type="Proteomes" id="UP001150238">
    <property type="component" value="Unassembled WGS sequence"/>
</dbReference>
<sequence>MGVEYEYSKLPKETTSHFSRDTTDILLWFSSPPVNIPGVSTYFSPSNKQPPYSLDYLHWRATKTKETKASQIKNQTEHNAMKAYAKGD</sequence>
<comment type="caution">
    <text evidence="2">The sequence shown here is derived from an EMBL/GenBank/DDBJ whole genome shotgun (WGS) entry which is preliminary data.</text>
</comment>
<evidence type="ECO:0000313" key="3">
    <source>
        <dbReference type="Proteomes" id="UP001150238"/>
    </source>
</evidence>
<organism evidence="2 3">
    <name type="scientific">Lentinula lateritia</name>
    <dbReference type="NCBI Taxonomy" id="40482"/>
    <lineage>
        <taxon>Eukaryota</taxon>
        <taxon>Fungi</taxon>
        <taxon>Dikarya</taxon>
        <taxon>Basidiomycota</taxon>
        <taxon>Agaricomycotina</taxon>
        <taxon>Agaricomycetes</taxon>
        <taxon>Agaricomycetidae</taxon>
        <taxon>Agaricales</taxon>
        <taxon>Marasmiineae</taxon>
        <taxon>Omphalotaceae</taxon>
        <taxon>Lentinula</taxon>
    </lineage>
</organism>
<proteinExistence type="predicted"/>
<name>A0A9W9A5Y6_9AGAR</name>
<protein>
    <submittedName>
        <fullName evidence="2">Uncharacterized protein</fullName>
    </submittedName>
</protein>